<reference evidence="3 4" key="1">
    <citation type="journal article" date="2016" name="Nat. Commun.">
        <title>Thousands of microbial genomes shed light on interconnected biogeochemical processes in an aquifer system.</title>
        <authorList>
            <person name="Anantharaman K."/>
            <person name="Brown C.T."/>
            <person name="Hug L.A."/>
            <person name="Sharon I."/>
            <person name="Castelle C.J."/>
            <person name="Probst A.J."/>
            <person name="Thomas B.C."/>
            <person name="Singh A."/>
            <person name="Wilkins M.J."/>
            <person name="Karaoz U."/>
            <person name="Brodie E.L."/>
            <person name="Williams K.H."/>
            <person name="Hubbard S.S."/>
            <person name="Banfield J.F."/>
        </authorList>
    </citation>
    <scope>NUCLEOTIDE SEQUENCE [LARGE SCALE GENOMIC DNA]</scope>
</reference>
<dbReference type="Pfam" id="PF04892">
    <property type="entry name" value="VanZ"/>
    <property type="match status" value="1"/>
</dbReference>
<dbReference type="STRING" id="1798374.A2Z33_02795"/>
<evidence type="ECO:0000256" key="1">
    <source>
        <dbReference type="SAM" id="Phobius"/>
    </source>
</evidence>
<dbReference type="EMBL" id="MFJD01000016">
    <property type="protein sequence ID" value="OGG01438.1"/>
    <property type="molecule type" value="Genomic_DNA"/>
</dbReference>
<feature type="transmembrane region" description="Helical" evidence="1">
    <location>
        <begin position="33"/>
        <end position="55"/>
    </location>
</feature>
<keyword evidence="1" id="KW-0472">Membrane</keyword>
<keyword evidence="1" id="KW-1133">Transmembrane helix</keyword>
<feature type="transmembrane region" description="Helical" evidence="1">
    <location>
        <begin position="5"/>
        <end position="21"/>
    </location>
</feature>
<keyword evidence="1" id="KW-0812">Transmembrane</keyword>
<name>A0A1F5YMK7_9BACT</name>
<evidence type="ECO:0000313" key="4">
    <source>
        <dbReference type="Proteomes" id="UP000178448"/>
    </source>
</evidence>
<evidence type="ECO:0000259" key="2">
    <source>
        <dbReference type="Pfam" id="PF04892"/>
    </source>
</evidence>
<gene>
    <name evidence="3" type="ORF">A2Z33_02795</name>
</gene>
<accession>A0A1F5YMK7</accession>
<sequence>MKISAAWIPVLIWMAVIFFFSTRTRVSVSDIHVLNFLFFKTLHVLEYGMLHLLVFRALRRTFPALPLMRLAAWAFLYSGLYAASDEIHQISVPTREGALRDVIIDSVGAAFSWYAVLYIAPLLKGKPGIWVRRLGIT</sequence>
<dbReference type="InterPro" id="IPR006976">
    <property type="entry name" value="VanZ-like"/>
</dbReference>
<evidence type="ECO:0000313" key="3">
    <source>
        <dbReference type="EMBL" id="OGG01438.1"/>
    </source>
</evidence>
<dbReference type="NCBIfam" id="NF037970">
    <property type="entry name" value="vanZ_1"/>
    <property type="match status" value="1"/>
</dbReference>
<proteinExistence type="predicted"/>
<organism evidence="3 4">
    <name type="scientific">Candidatus Gottesmanbacteria bacterium RBG_16_52_11</name>
    <dbReference type="NCBI Taxonomy" id="1798374"/>
    <lineage>
        <taxon>Bacteria</taxon>
        <taxon>Candidatus Gottesmaniibacteriota</taxon>
    </lineage>
</organism>
<feature type="domain" description="VanZ-like" evidence="2">
    <location>
        <begin position="7"/>
        <end position="116"/>
    </location>
</feature>
<protein>
    <recommendedName>
        <fullName evidence="2">VanZ-like domain-containing protein</fullName>
    </recommendedName>
</protein>
<comment type="caution">
    <text evidence="3">The sequence shown here is derived from an EMBL/GenBank/DDBJ whole genome shotgun (WGS) entry which is preliminary data.</text>
</comment>
<dbReference type="AlphaFoldDB" id="A0A1F5YMK7"/>
<dbReference type="Proteomes" id="UP000178448">
    <property type="component" value="Unassembled WGS sequence"/>
</dbReference>